<dbReference type="GO" id="GO:0007520">
    <property type="term" value="P:myoblast fusion"/>
    <property type="evidence" value="ECO:0007669"/>
    <property type="project" value="TreeGrafter"/>
</dbReference>
<sequence length="872" mass="99792">MMEMSDNESYDFLVFDALVFIISLIGDIKFQHFNPVLETYIYKHFSATLAYVKLTKVLNFYVGNADDSTKTDLLFAALKALKYLFRFIVQSRVLYLGFYGKSEDGDEFNNAIRKLFLSFNVLMDRPLEEAVKIKGAALKYLPSIINDVKLVFDPVELSVLFSKFIQSIPDNQLVRQKLNCMTKIVDSDLFRQSECRDILLPLLVDQLSGQLDDNSHKPDHEACSQLLSNILEVLDRKEVGPTADHIQLIMERLLRRINRTVIGMGRQATHIGSFVSCMTATLRQMDDSHYNYYISTFKTRQDLILWNNYFHLAVAFLTHESLQLETFSQAKRSKIMKKYGDMRKEIGFQIRDMWYNLGPHKIKFIPSMVGPILEVTLTPEPELRKATIPIFFDMMQCEFNFSGGRNFRMFENELITKLDQEVEGGRGDEPYKILLEKLLLEHCRKHKYLSSSGEVFALLVSSLLENLLDYRAIMHDGSKENRMSCTVNLLNFYKEKKREDIYIRYLYKLRDLHTDSESYTEAAYTLLLHAELLQWSDQPCVQHLLQRDSYYVYSQQELKEKLYQEIIVFFDRGKMWEKAIQLSKELADMYENKVFDYESLGNLLKKRATFYENIMKAMRPQPEYFAVGYFGHGFPSFLRPSSLTERKQSRSGSVVLPYIMSSTLRRLSVTSVTSSVGSTSSTSSDSVSSRPGSDGSILEPLVERRSSAASRMEEQPAKDDADNRANKFRRKDWSLSKSQVIAEKEPEAELAFKTNAAGKAPRPKSLQLGESKLTLHQNSSLHQAGALSPPPITPKTPRTQSFPSLQADGLTTVNLQNSPPPPPPKCKPYESNGSRNSTEVAPPLPTRREPKPPPPPPKARKSGILSLEPDLQ</sequence>
<reference evidence="6" key="1">
    <citation type="submission" date="2025-08" db="UniProtKB">
        <authorList>
            <consortium name="RefSeq"/>
        </authorList>
    </citation>
    <scope>IDENTIFICATION</scope>
</reference>
<feature type="compositionally biased region" description="Low complexity" evidence="3">
    <location>
        <begin position="672"/>
        <end position="696"/>
    </location>
</feature>
<dbReference type="InterPro" id="IPR043161">
    <property type="entry name" value="DOCK_C_lobe_A"/>
</dbReference>
<proteinExistence type="inferred from homology"/>
<dbReference type="Pfam" id="PF06920">
    <property type="entry name" value="DHR-2_Lobe_A"/>
    <property type="match status" value="1"/>
</dbReference>
<feature type="region of interest" description="Disordered" evidence="3">
    <location>
        <begin position="672"/>
        <end position="730"/>
    </location>
</feature>
<evidence type="ECO:0000313" key="6">
    <source>
        <dbReference type="RefSeq" id="XP_013912345.1"/>
    </source>
</evidence>
<dbReference type="KEGG" id="tsr:106541421"/>
<protein>
    <submittedName>
        <fullName evidence="6">Dedicator of cytokinesis protein 5-like</fullName>
    </submittedName>
</protein>
<dbReference type="AlphaFoldDB" id="A0A6I9Y4I2"/>
<dbReference type="Proteomes" id="UP000504617">
    <property type="component" value="Unplaced"/>
</dbReference>
<dbReference type="InterPro" id="IPR027357">
    <property type="entry name" value="DOCKER_dom"/>
</dbReference>
<dbReference type="GeneID" id="106541421"/>
<dbReference type="GO" id="GO:0005085">
    <property type="term" value="F:guanyl-nucleotide exchange factor activity"/>
    <property type="evidence" value="ECO:0007669"/>
    <property type="project" value="UniProtKB-KW"/>
</dbReference>
<feature type="region of interest" description="Disordered" evidence="3">
    <location>
        <begin position="778"/>
        <end position="872"/>
    </location>
</feature>
<dbReference type="GO" id="GO:0016477">
    <property type="term" value="P:cell migration"/>
    <property type="evidence" value="ECO:0007669"/>
    <property type="project" value="TreeGrafter"/>
</dbReference>
<dbReference type="PROSITE" id="PS51651">
    <property type="entry name" value="DOCKER"/>
    <property type="match status" value="1"/>
</dbReference>
<evidence type="ECO:0000259" key="4">
    <source>
        <dbReference type="PROSITE" id="PS51651"/>
    </source>
</evidence>
<dbReference type="InterPro" id="IPR026791">
    <property type="entry name" value="DOCK"/>
</dbReference>
<dbReference type="GO" id="GO:0005737">
    <property type="term" value="C:cytoplasm"/>
    <property type="evidence" value="ECO:0007669"/>
    <property type="project" value="TreeGrafter"/>
</dbReference>
<dbReference type="Gene3D" id="1.25.40.410">
    <property type="match status" value="1"/>
</dbReference>
<comment type="similarity">
    <text evidence="2">Belongs to the DOCK family.</text>
</comment>
<dbReference type="InterPro" id="IPR046769">
    <property type="entry name" value="DOCKER_Lobe_A"/>
</dbReference>
<dbReference type="GO" id="GO:0031267">
    <property type="term" value="F:small GTPase binding"/>
    <property type="evidence" value="ECO:0007669"/>
    <property type="project" value="TreeGrafter"/>
</dbReference>
<dbReference type="InterPro" id="IPR056372">
    <property type="entry name" value="TPR_DOCK"/>
</dbReference>
<dbReference type="FunFam" id="1.25.40.410:FF:000004">
    <property type="entry name" value="Dedicator of cytokinesis protein 1"/>
    <property type="match status" value="1"/>
</dbReference>
<organism evidence="5 6">
    <name type="scientific">Thamnophis sirtalis</name>
    <dbReference type="NCBI Taxonomy" id="35019"/>
    <lineage>
        <taxon>Eukaryota</taxon>
        <taxon>Metazoa</taxon>
        <taxon>Chordata</taxon>
        <taxon>Craniata</taxon>
        <taxon>Vertebrata</taxon>
        <taxon>Euteleostomi</taxon>
        <taxon>Lepidosauria</taxon>
        <taxon>Squamata</taxon>
        <taxon>Bifurcata</taxon>
        <taxon>Unidentata</taxon>
        <taxon>Episquamata</taxon>
        <taxon>Toxicofera</taxon>
        <taxon>Serpentes</taxon>
        <taxon>Colubroidea</taxon>
        <taxon>Colubridae</taxon>
        <taxon>Natricinae</taxon>
        <taxon>Thamnophis</taxon>
    </lineage>
</organism>
<feature type="domain" description="DOCKER" evidence="4">
    <location>
        <begin position="493"/>
        <end position="872"/>
    </location>
</feature>
<dbReference type="PANTHER" id="PTHR45653">
    <property type="entry name" value="DEDICATOR OF CYTOKINESIS"/>
    <property type="match status" value="1"/>
</dbReference>
<dbReference type="RefSeq" id="XP_013912345.1">
    <property type="nucleotide sequence ID" value="XM_014056870.1"/>
</dbReference>
<dbReference type="PANTHER" id="PTHR45653:SF3">
    <property type="entry name" value="DEDICATOR OF CYTOKINESIS PROTEIN 5"/>
    <property type="match status" value="1"/>
</dbReference>
<name>A0A6I9Y4I2_9SAUR</name>
<dbReference type="GO" id="GO:0007264">
    <property type="term" value="P:small GTPase-mediated signal transduction"/>
    <property type="evidence" value="ECO:0007669"/>
    <property type="project" value="InterPro"/>
</dbReference>
<accession>A0A6I9Y4I2</accession>
<dbReference type="OrthoDB" id="18896at2759"/>
<dbReference type="Pfam" id="PF23554">
    <property type="entry name" value="TPR_DOCK"/>
    <property type="match status" value="1"/>
</dbReference>
<evidence type="ECO:0000313" key="5">
    <source>
        <dbReference type="Proteomes" id="UP000504617"/>
    </source>
</evidence>
<keyword evidence="1" id="KW-0344">Guanine-nucleotide releasing factor</keyword>
<dbReference type="GO" id="GO:0005886">
    <property type="term" value="C:plasma membrane"/>
    <property type="evidence" value="ECO:0007669"/>
    <property type="project" value="TreeGrafter"/>
</dbReference>
<keyword evidence="5" id="KW-1185">Reference proteome</keyword>
<evidence type="ECO:0000256" key="1">
    <source>
        <dbReference type="ARBA" id="ARBA00022658"/>
    </source>
</evidence>
<feature type="compositionally biased region" description="Basic and acidic residues" evidence="3">
    <location>
        <begin position="701"/>
        <end position="725"/>
    </location>
</feature>
<gene>
    <name evidence="6" type="primary">LOC106541421</name>
</gene>
<feature type="compositionally biased region" description="Polar residues" evidence="3">
    <location>
        <begin position="796"/>
        <end position="817"/>
    </location>
</feature>
<evidence type="ECO:0000256" key="3">
    <source>
        <dbReference type="SAM" id="MobiDB-lite"/>
    </source>
</evidence>
<evidence type="ECO:0000256" key="2">
    <source>
        <dbReference type="PROSITE-ProRule" id="PRU00984"/>
    </source>
</evidence>
<dbReference type="InterPro" id="IPR016024">
    <property type="entry name" value="ARM-type_fold"/>
</dbReference>
<dbReference type="SUPFAM" id="SSF48371">
    <property type="entry name" value="ARM repeat"/>
    <property type="match status" value="1"/>
</dbReference>